<protein>
    <submittedName>
        <fullName evidence="1">Putative thioredoxin-like protein</fullName>
    </submittedName>
</protein>
<dbReference type="Gramene" id="PRQ34658">
    <property type="protein sequence ID" value="PRQ34658"/>
    <property type="gene ID" value="RchiOBHm_Chr5g0071501"/>
</dbReference>
<reference evidence="1 2" key="1">
    <citation type="journal article" date="2018" name="Nat. Genet.">
        <title>The Rosa genome provides new insights in the design of modern roses.</title>
        <authorList>
            <person name="Bendahmane M."/>
        </authorList>
    </citation>
    <scope>NUCLEOTIDE SEQUENCE [LARGE SCALE GENOMIC DNA]</scope>
    <source>
        <strain evidence="2">cv. Old Blush</strain>
    </source>
</reference>
<dbReference type="EMBL" id="PDCK01000043">
    <property type="protein sequence ID" value="PRQ34658.1"/>
    <property type="molecule type" value="Genomic_DNA"/>
</dbReference>
<evidence type="ECO:0000313" key="1">
    <source>
        <dbReference type="EMBL" id="PRQ34658.1"/>
    </source>
</evidence>
<organism evidence="1 2">
    <name type="scientific">Rosa chinensis</name>
    <name type="common">China rose</name>
    <dbReference type="NCBI Taxonomy" id="74649"/>
    <lineage>
        <taxon>Eukaryota</taxon>
        <taxon>Viridiplantae</taxon>
        <taxon>Streptophyta</taxon>
        <taxon>Embryophyta</taxon>
        <taxon>Tracheophyta</taxon>
        <taxon>Spermatophyta</taxon>
        <taxon>Magnoliopsida</taxon>
        <taxon>eudicotyledons</taxon>
        <taxon>Gunneridae</taxon>
        <taxon>Pentapetalae</taxon>
        <taxon>rosids</taxon>
        <taxon>fabids</taxon>
        <taxon>Rosales</taxon>
        <taxon>Rosaceae</taxon>
        <taxon>Rosoideae</taxon>
        <taxon>Rosoideae incertae sedis</taxon>
        <taxon>Rosa</taxon>
    </lineage>
</organism>
<gene>
    <name evidence="1" type="ORF">RchiOBHm_Chr5g0071501</name>
</gene>
<dbReference type="Proteomes" id="UP000238479">
    <property type="component" value="Chromosome 5"/>
</dbReference>
<sequence length="53" mass="6163">MENDVNLSEHSGKVLLIVNVASKWFLAGFDVNLEVLHMEEVDKIKKRVRVWLL</sequence>
<comment type="caution">
    <text evidence="1">The sequence shown here is derived from an EMBL/GenBank/DDBJ whole genome shotgun (WGS) entry which is preliminary data.</text>
</comment>
<proteinExistence type="predicted"/>
<keyword evidence="2" id="KW-1185">Reference proteome</keyword>
<dbReference type="AlphaFoldDB" id="A0A2P6QKF7"/>
<evidence type="ECO:0000313" key="2">
    <source>
        <dbReference type="Proteomes" id="UP000238479"/>
    </source>
</evidence>
<name>A0A2P6QKF7_ROSCH</name>
<accession>A0A2P6QKF7</accession>